<dbReference type="Pfam" id="PF05649">
    <property type="entry name" value="Peptidase_M13_N"/>
    <property type="match status" value="1"/>
</dbReference>
<dbReference type="InterPro" id="IPR024079">
    <property type="entry name" value="MetalloPept_cat_dom_sf"/>
</dbReference>
<evidence type="ECO:0000313" key="12">
    <source>
        <dbReference type="Proteomes" id="UP000182489"/>
    </source>
</evidence>
<keyword evidence="7" id="KW-0482">Metalloprotease</keyword>
<comment type="similarity">
    <text evidence="2">Belongs to the peptidase M13 family.</text>
</comment>
<accession>A0AB38CDS9</accession>
<keyword evidence="8" id="KW-0732">Signal</keyword>
<dbReference type="Gene3D" id="3.40.390.10">
    <property type="entry name" value="Collagenase (Catalytic Domain)"/>
    <property type="match status" value="1"/>
</dbReference>
<dbReference type="RefSeq" id="WP_072455914.1">
    <property type="nucleotide sequence ID" value="NZ_FPKH01000006.1"/>
</dbReference>
<keyword evidence="5" id="KW-0378">Hydrolase</keyword>
<dbReference type="CDD" id="cd08662">
    <property type="entry name" value="M13"/>
    <property type="match status" value="1"/>
</dbReference>
<evidence type="ECO:0000256" key="6">
    <source>
        <dbReference type="ARBA" id="ARBA00022833"/>
    </source>
</evidence>
<feature type="signal peptide" evidence="8">
    <location>
        <begin position="1"/>
        <end position="23"/>
    </location>
</feature>
<evidence type="ECO:0000256" key="3">
    <source>
        <dbReference type="ARBA" id="ARBA00022670"/>
    </source>
</evidence>
<evidence type="ECO:0000259" key="10">
    <source>
        <dbReference type="Pfam" id="PF05649"/>
    </source>
</evidence>
<reference evidence="11 12" key="1">
    <citation type="submission" date="2016-11" db="EMBL/GenBank/DDBJ databases">
        <authorList>
            <person name="Varghese N."/>
            <person name="Submissions S."/>
        </authorList>
    </citation>
    <scope>NUCLEOTIDE SEQUENCE [LARGE SCALE GENOMIC DNA]</scope>
    <source>
        <strain evidence="11 12">NFR18</strain>
    </source>
</reference>
<dbReference type="Gene3D" id="1.10.1380.10">
    <property type="entry name" value="Neutral endopeptidase , domain2"/>
    <property type="match status" value="1"/>
</dbReference>
<dbReference type="GO" id="GO:0004222">
    <property type="term" value="F:metalloendopeptidase activity"/>
    <property type="evidence" value="ECO:0007669"/>
    <property type="project" value="InterPro"/>
</dbReference>
<organism evidence="11 12">
    <name type="scientific">Janthinobacterium lividum</name>
    <dbReference type="NCBI Taxonomy" id="29581"/>
    <lineage>
        <taxon>Bacteria</taxon>
        <taxon>Pseudomonadati</taxon>
        <taxon>Pseudomonadota</taxon>
        <taxon>Betaproteobacteria</taxon>
        <taxon>Burkholderiales</taxon>
        <taxon>Oxalobacteraceae</taxon>
        <taxon>Janthinobacterium</taxon>
    </lineage>
</organism>
<dbReference type="AlphaFoldDB" id="A0AB38CDS9"/>
<dbReference type="SUPFAM" id="SSF55486">
    <property type="entry name" value="Metalloproteases ('zincins'), catalytic domain"/>
    <property type="match status" value="1"/>
</dbReference>
<comment type="cofactor">
    <cofactor evidence="1">
        <name>Zn(2+)</name>
        <dbReference type="ChEBI" id="CHEBI:29105"/>
    </cofactor>
</comment>
<dbReference type="InterPro" id="IPR042089">
    <property type="entry name" value="Peptidase_M13_dom_2"/>
</dbReference>
<sequence length="699" mass="76512">MNRYLLSALTLSLLAGVSGMAGAADSAKKAAAAPATAVAAAPATAVAAAALTSGIAVEYVDPAVRAQDDLFQHLNGKWLAETVIPADKSSWGSFAKLADDTQTQLRGIVEGAAADKARAAGSNAQKIGDFYNSFMDEAKLESLGLSPLNAELAKIAALQDKAELPAVIAHFSKLGVTSPYDFGIHQDAKDSTKYVADIVQSGLGLPDRDYYLEEGKADTRAKYLAHVEKMLSLAGDANAAANAKAILALETELAKAQWSNVQNRDPVKTYNKVELAKLASVAPGYDWARYLKDTGIAGKVNYVIVSQPSYLKGFAEIANKTPLETWKAYFQWHLLHANAGYLPKAYVDENFAFYGTTLTGVTEMRPRWKRGVGAVEGALGEAVGQLYVEQYFPAERKVRMEALVKNLMTAYKQSIDKLDWMSPVTKKQAQIKLAKFTTKIGYPNKWRDYSGLTVAPDDLIGNIQRSHLLNYNRELNKLGQPIDRDEWGMTPQTVNAYYNPELNEIVFPAAILQAPFFDANADDAVNYGAIGGVIGHEISHGFDDQGAQYDGDGNLRDWWTKADHKNFAKKTKQLVAQYNGFSPVKGHFVNGELTLGENIADNSGVAIAYKAYKLSLNGKKAPVIDGFTGEQRFYAGFAQVWRMKMREAQQLVLLKTDPHSPGQFRANGTMRNQPGFYQAFDVKPGDKMYLPPKDRVIMW</sequence>
<gene>
    <name evidence="11" type="ORF">SAMN03097694_4670</name>
</gene>
<evidence type="ECO:0000313" key="11">
    <source>
        <dbReference type="EMBL" id="SFY12889.1"/>
    </source>
</evidence>
<evidence type="ECO:0000256" key="2">
    <source>
        <dbReference type="ARBA" id="ARBA00007357"/>
    </source>
</evidence>
<dbReference type="PANTHER" id="PTHR11733:SF167">
    <property type="entry name" value="FI17812P1-RELATED"/>
    <property type="match status" value="1"/>
</dbReference>
<dbReference type="InterPro" id="IPR000718">
    <property type="entry name" value="Peptidase_M13"/>
</dbReference>
<protein>
    <submittedName>
        <fullName evidence="11">Predicted metalloendopeptidase</fullName>
    </submittedName>
</protein>
<dbReference type="GO" id="GO:0016485">
    <property type="term" value="P:protein processing"/>
    <property type="evidence" value="ECO:0007669"/>
    <property type="project" value="TreeGrafter"/>
</dbReference>
<dbReference type="PRINTS" id="PR00786">
    <property type="entry name" value="NEPRILYSIN"/>
</dbReference>
<evidence type="ECO:0000256" key="4">
    <source>
        <dbReference type="ARBA" id="ARBA00022723"/>
    </source>
</evidence>
<dbReference type="PROSITE" id="PS51885">
    <property type="entry name" value="NEPRILYSIN"/>
    <property type="match status" value="1"/>
</dbReference>
<name>A0AB38CDS9_9BURK</name>
<evidence type="ECO:0000259" key="9">
    <source>
        <dbReference type="Pfam" id="PF01431"/>
    </source>
</evidence>
<comment type="caution">
    <text evidence="11">The sequence shown here is derived from an EMBL/GenBank/DDBJ whole genome shotgun (WGS) entry which is preliminary data.</text>
</comment>
<dbReference type="InterPro" id="IPR018497">
    <property type="entry name" value="Peptidase_M13_C"/>
</dbReference>
<keyword evidence="6" id="KW-0862">Zinc</keyword>
<dbReference type="PANTHER" id="PTHR11733">
    <property type="entry name" value="ZINC METALLOPROTEASE FAMILY M13 NEPRILYSIN-RELATED"/>
    <property type="match status" value="1"/>
</dbReference>
<evidence type="ECO:0000256" key="8">
    <source>
        <dbReference type="SAM" id="SignalP"/>
    </source>
</evidence>
<keyword evidence="4" id="KW-0479">Metal-binding</keyword>
<dbReference type="EMBL" id="FPKH01000006">
    <property type="protein sequence ID" value="SFY12889.1"/>
    <property type="molecule type" value="Genomic_DNA"/>
</dbReference>
<dbReference type="Pfam" id="PF01431">
    <property type="entry name" value="Peptidase_M13"/>
    <property type="match status" value="1"/>
</dbReference>
<dbReference type="GO" id="GO:0046872">
    <property type="term" value="F:metal ion binding"/>
    <property type="evidence" value="ECO:0007669"/>
    <property type="project" value="UniProtKB-KW"/>
</dbReference>
<dbReference type="InterPro" id="IPR008753">
    <property type="entry name" value="Peptidase_M13_N"/>
</dbReference>
<proteinExistence type="inferred from homology"/>
<evidence type="ECO:0000256" key="5">
    <source>
        <dbReference type="ARBA" id="ARBA00022801"/>
    </source>
</evidence>
<feature type="chain" id="PRO_5044220918" evidence="8">
    <location>
        <begin position="24"/>
        <end position="699"/>
    </location>
</feature>
<dbReference type="Proteomes" id="UP000182489">
    <property type="component" value="Unassembled WGS sequence"/>
</dbReference>
<evidence type="ECO:0000256" key="7">
    <source>
        <dbReference type="ARBA" id="ARBA00023049"/>
    </source>
</evidence>
<keyword evidence="3" id="KW-0645">Protease</keyword>
<evidence type="ECO:0000256" key="1">
    <source>
        <dbReference type="ARBA" id="ARBA00001947"/>
    </source>
</evidence>
<feature type="domain" description="Peptidase M13 C-terminal" evidence="9">
    <location>
        <begin position="495"/>
        <end position="696"/>
    </location>
</feature>
<dbReference type="GO" id="GO:0005886">
    <property type="term" value="C:plasma membrane"/>
    <property type="evidence" value="ECO:0007669"/>
    <property type="project" value="TreeGrafter"/>
</dbReference>
<feature type="domain" description="Peptidase M13 N-terminal" evidence="10">
    <location>
        <begin position="67"/>
        <end position="443"/>
    </location>
</feature>